<dbReference type="OrthoDB" id="1080856at2759"/>
<dbReference type="PANTHER" id="PTHR36811:SF2">
    <property type="entry name" value="OS08G0444440 PROTEIN"/>
    <property type="match status" value="1"/>
</dbReference>
<keyword evidence="2" id="KW-1133">Transmembrane helix</keyword>
<dbReference type="PANTHER" id="PTHR36811">
    <property type="entry name" value="OS08G0444440 PROTEIN"/>
    <property type="match status" value="1"/>
</dbReference>
<evidence type="ECO:0000313" key="3">
    <source>
        <dbReference type="EMBL" id="KZV35660.1"/>
    </source>
</evidence>
<feature type="transmembrane region" description="Helical" evidence="2">
    <location>
        <begin position="68"/>
        <end position="90"/>
    </location>
</feature>
<keyword evidence="2" id="KW-0812">Transmembrane</keyword>
<name>A0A2Z7BTW0_9LAMI</name>
<evidence type="ECO:0000256" key="1">
    <source>
        <dbReference type="SAM" id="MobiDB-lite"/>
    </source>
</evidence>
<dbReference type="AlphaFoldDB" id="A0A2Z7BTW0"/>
<protein>
    <submittedName>
        <fullName evidence="3">Uncharacterized protein</fullName>
    </submittedName>
</protein>
<accession>A0A2Z7BTW0</accession>
<proteinExistence type="predicted"/>
<feature type="region of interest" description="Disordered" evidence="1">
    <location>
        <begin position="1"/>
        <end position="21"/>
    </location>
</feature>
<feature type="compositionally biased region" description="Basic residues" evidence="1">
    <location>
        <begin position="11"/>
        <end position="21"/>
    </location>
</feature>
<organism evidence="3 4">
    <name type="scientific">Dorcoceras hygrometricum</name>
    <dbReference type="NCBI Taxonomy" id="472368"/>
    <lineage>
        <taxon>Eukaryota</taxon>
        <taxon>Viridiplantae</taxon>
        <taxon>Streptophyta</taxon>
        <taxon>Embryophyta</taxon>
        <taxon>Tracheophyta</taxon>
        <taxon>Spermatophyta</taxon>
        <taxon>Magnoliopsida</taxon>
        <taxon>eudicotyledons</taxon>
        <taxon>Gunneridae</taxon>
        <taxon>Pentapetalae</taxon>
        <taxon>asterids</taxon>
        <taxon>lamiids</taxon>
        <taxon>Lamiales</taxon>
        <taxon>Gesneriaceae</taxon>
        <taxon>Didymocarpoideae</taxon>
        <taxon>Trichosporeae</taxon>
        <taxon>Loxocarpinae</taxon>
        <taxon>Dorcoceras</taxon>
    </lineage>
</organism>
<sequence>MAKRVVSSVLQRKKPIQKKPIQRTNKRRRLRSIFRKIFDYMKSDTYMFSPLLHPQSSAALLGKNAQSWAFFFCLGCVSFFFLPQYLILIVEGEGFGEAIQRKEKKLVQGLEEYLKRDCYMYAPVLLDSAAETPSTPPTVSWLSSIEFDSCTSEVRSQINGNPSVLCDLIGQSSEKTMRGSGNRVDSFRDIQLDDSYTPSPREQIAIKRAPAQNGAIKHGVRDNYRPKSTRGSTITEGSSDSTFYLSRKRAVSERNS</sequence>
<gene>
    <name evidence="3" type="ORF">F511_29596</name>
</gene>
<reference evidence="3 4" key="1">
    <citation type="journal article" date="2015" name="Proc. Natl. Acad. Sci. U.S.A.">
        <title>The resurrection genome of Boea hygrometrica: A blueprint for survival of dehydration.</title>
        <authorList>
            <person name="Xiao L."/>
            <person name="Yang G."/>
            <person name="Zhang L."/>
            <person name="Yang X."/>
            <person name="Zhao S."/>
            <person name="Ji Z."/>
            <person name="Zhou Q."/>
            <person name="Hu M."/>
            <person name="Wang Y."/>
            <person name="Chen M."/>
            <person name="Xu Y."/>
            <person name="Jin H."/>
            <person name="Xiao X."/>
            <person name="Hu G."/>
            <person name="Bao F."/>
            <person name="Hu Y."/>
            <person name="Wan P."/>
            <person name="Li L."/>
            <person name="Deng X."/>
            <person name="Kuang T."/>
            <person name="Xiang C."/>
            <person name="Zhu J.K."/>
            <person name="Oliver M.J."/>
            <person name="He Y."/>
        </authorList>
    </citation>
    <scope>NUCLEOTIDE SEQUENCE [LARGE SCALE GENOMIC DNA]</scope>
    <source>
        <strain evidence="4">cv. XS01</strain>
    </source>
</reference>
<evidence type="ECO:0000313" key="4">
    <source>
        <dbReference type="Proteomes" id="UP000250235"/>
    </source>
</evidence>
<evidence type="ECO:0000256" key="2">
    <source>
        <dbReference type="SAM" id="Phobius"/>
    </source>
</evidence>
<dbReference type="EMBL" id="KV004521">
    <property type="protein sequence ID" value="KZV35660.1"/>
    <property type="molecule type" value="Genomic_DNA"/>
</dbReference>
<dbReference type="Proteomes" id="UP000250235">
    <property type="component" value="Unassembled WGS sequence"/>
</dbReference>
<feature type="compositionally biased region" description="Polar residues" evidence="1">
    <location>
        <begin position="229"/>
        <end position="240"/>
    </location>
</feature>
<feature type="region of interest" description="Disordered" evidence="1">
    <location>
        <begin position="216"/>
        <end position="240"/>
    </location>
</feature>
<keyword evidence="4" id="KW-1185">Reference proteome</keyword>
<keyword evidence="2" id="KW-0472">Membrane</keyword>